<evidence type="ECO:0000313" key="1">
    <source>
        <dbReference type="EMBL" id="VFQ70825.1"/>
    </source>
</evidence>
<proteinExistence type="predicted"/>
<dbReference type="AlphaFoldDB" id="A0A484L3C6"/>
<keyword evidence="2" id="KW-1185">Reference proteome</keyword>
<dbReference type="EMBL" id="OOIL02000948">
    <property type="protein sequence ID" value="VFQ70825.1"/>
    <property type="molecule type" value="Genomic_DNA"/>
</dbReference>
<reference evidence="1 2" key="1">
    <citation type="submission" date="2018-04" db="EMBL/GenBank/DDBJ databases">
        <authorList>
            <person name="Vogel A."/>
        </authorList>
    </citation>
    <scope>NUCLEOTIDE SEQUENCE [LARGE SCALE GENOMIC DNA]</scope>
</reference>
<gene>
    <name evidence="1" type="ORF">CCAM_LOCUS12601</name>
</gene>
<dbReference type="Proteomes" id="UP000595140">
    <property type="component" value="Unassembled WGS sequence"/>
</dbReference>
<evidence type="ECO:0000313" key="2">
    <source>
        <dbReference type="Proteomes" id="UP000595140"/>
    </source>
</evidence>
<name>A0A484L3C6_9ASTE</name>
<protein>
    <submittedName>
        <fullName evidence="1">Uncharacterized protein</fullName>
    </submittedName>
</protein>
<organism evidence="1 2">
    <name type="scientific">Cuscuta campestris</name>
    <dbReference type="NCBI Taxonomy" id="132261"/>
    <lineage>
        <taxon>Eukaryota</taxon>
        <taxon>Viridiplantae</taxon>
        <taxon>Streptophyta</taxon>
        <taxon>Embryophyta</taxon>
        <taxon>Tracheophyta</taxon>
        <taxon>Spermatophyta</taxon>
        <taxon>Magnoliopsida</taxon>
        <taxon>eudicotyledons</taxon>
        <taxon>Gunneridae</taxon>
        <taxon>Pentapetalae</taxon>
        <taxon>asterids</taxon>
        <taxon>lamiids</taxon>
        <taxon>Solanales</taxon>
        <taxon>Convolvulaceae</taxon>
        <taxon>Cuscuteae</taxon>
        <taxon>Cuscuta</taxon>
        <taxon>Cuscuta subgen. Grammica</taxon>
        <taxon>Cuscuta sect. Cleistogrammica</taxon>
    </lineage>
</organism>
<sequence>MTLRDNESLQLLLFNTHLSEIKVDDIGQFEDTVKLDVFFFFFFFFQRGSKGSWDVKRPTGYGGWTA</sequence>
<accession>A0A484L3C6</accession>